<dbReference type="AlphaFoldDB" id="A0AAD7ZLX7"/>
<keyword evidence="2" id="KW-1185">Reference proteome</keyword>
<dbReference type="EMBL" id="JASPKZ010007742">
    <property type="protein sequence ID" value="KAJ9582786.1"/>
    <property type="molecule type" value="Genomic_DNA"/>
</dbReference>
<comment type="caution">
    <text evidence="1">The sequence shown here is derived from an EMBL/GenBank/DDBJ whole genome shotgun (WGS) entry which is preliminary data.</text>
</comment>
<gene>
    <name evidence="1" type="ORF">L9F63_022878</name>
</gene>
<proteinExistence type="predicted"/>
<dbReference type="Proteomes" id="UP001233999">
    <property type="component" value="Unassembled WGS sequence"/>
</dbReference>
<feature type="non-terminal residue" evidence="1">
    <location>
        <position position="87"/>
    </location>
</feature>
<evidence type="ECO:0000313" key="2">
    <source>
        <dbReference type="Proteomes" id="UP001233999"/>
    </source>
</evidence>
<organism evidence="1 2">
    <name type="scientific">Diploptera punctata</name>
    <name type="common">Pacific beetle cockroach</name>
    <dbReference type="NCBI Taxonomy" id="6984"/>
    <lineage>
        <taxon>Eukaryota</taxon>
        <taxon>Metazoa</taxon>
        <taxon>Ecdysozoa</taxon>
        <taxon>Arthropoda</taxon>
        <taxon>Hexapoda</taxon>
        <taxon>Insecta</taxon>
        <taxon>Pterygota</taxon>
        <taxon>Neoptera</taxon>
        <taxon>Polyneoptera</taxon>
        <taxon>Dictyoptera</taxon>
        <taxon>Blattodea</taxon>
        <taxon>Blaberoidea</taxon>
        <taxon>Blaberidae</taxon>
        <taxon>Diplopterinae</taxon>
        <taxon>Diploptera</taxon>
    </lineage>
</organism>
<reference evidence="1" key="2">
    <citation type="submission" date="2023-05" db="EMBL/GenBank/DDBJ databases">
        <authorList>
            <person name="Fouks B."/>
        </authorList>
    </citation>
    <scope>NUCLEOTIDE SEQUENCE</scope>
    <source>
        <strain evidence="1">Stay&amp;Tobe</strain>
        <tissue evidence="1">Testes</tissue>
    </source>
</reference>
<reference evidence="1" key="1">
    <citation type="journal article" date="2023" name="IScience">
        <title>Live-bearing cockroach genome reveals convergent evolutionary mechanisms linked to viviparity in insects and beyond.</title>
        <authorList>
            <person name="Fouks B."/>
            <person name="Harrison M.C."/>
            <person name="Mikhailova A.A."/>
            <person name="Marchal E."/>
            <person name="English S."/>
            <person name="Carruthers M."/>
            <person name="Jennings E.C."/>
            <person name="Chiamaka E.L."/>
            <person name="Frigard R.A."/>
            <person name="Pippel M."/>
            <person name="Attardo G.M."/>
            <person name="Benoit J.B."/>
            <person name="Bornberg-Bauer E."/>
            <person name="Tobe S.S."/>
        </authorList>
    </citation>
    <scope>NUCLEOTIDE SEQUENCE</scope>
    <source>
        <strain evidence="1">Stay&amp;Tobe</strain>
    </source>
</reference>
<evidence type="ECO:0000313" key="1">
    <source>
        <dbReference type="EMBL" id="KAJ9582786.1"/>
    </source>
</evidence>
<sequence length="87" mass="9642">LETISSFCNCVPVGVNTTTASTFPSAEEKRDTLYILAELNVRIWAAARCQIQLRNSKPVSLSFCKNERKAKCNQIKKSIIPSIVVPT</sequence>
<accession>A0AAD7ZLX7</accession>
<feature type="non-terminal residue" evidence="1">
    <location>
        <position position="1"/>
    </location>
</feature>
<name>A0AAD7ZLX7_DIPPU</name>
<protein>
    <submittedName>
        <fullName evidence="1">Uncharacterized protein</fullName>
    </submittedName>
</protein>